<dbReference type="AlphaFoldDB" id="G0UQI0"/>
<gene>
    <name evidence="1" type="ORF">TCIL3000_7_4550</name>
</gene>
<reference evidence="1" key="1">
    <citation type="journal article" date="2012" name="Proc. Natl. Acad. Sci. U.S.A.">
        <title>Antigenic diversity is generated by distinct evolutionary mechanisms in African trypanosome species.</title>
        <authorList>
            <person name="Jackson A.P."/>
            <person name="Berry A."/>
            <person name="Aslett M."/>
            <person name="Allison H.C."/>
            <person name="Burton P."/>
            <person name="Vavrova-Anderson J."/>
            <person name="Brown R."/>
            <person name="Browne H."/>
            <person name="Corton N."/>
            <person name="Hauser H."/>
            <person name="Gamble J."/>
            <person name="Gilderthorp R."/>
            <person name="Marcello L."/>
            <person name="McQuillan J."/>
            <person name="Otto T.D."/>
            <person name="Quail M.A."/>
            <person name="Sanders M.J."/>
            <person name="van Tonder A."/>
            <person name="Ginger M.L."/>
            <person name="Field M.C."/>
            <person name="Barry J.D."/>
            <person name="Hertz-Fowler C."/>
            <person name="Berriman M."/>
        </authorList>
    </citation>
    <scope>NUCLEOTIDE SEQUENCE</scope>
    <source>
        <strain evidence="1">IL3000</strain>
    </source>
</reference>
<name>G0UQI0_TRYCI</name>
<organism evidence="1">
    <name type="scientific">Trypanosoma congolense (strain IL3000)</name>
    <dbReference type="NCBI Taxonomy" id="1068625"/>
    <lineage>
        <taxon>Eukaryota</taxon>
        <taxon>Discoba</taxon>
        <taxon>Euglenozoa</taxon>
        <taxon>Kinetoplastea</taxon>
        <taxon>Metakinetoplastina</taxon>
        <taxon>Trypanosomatida</taxon>
        <taxon>Trypanosomatidae</taxon>
        <taxon>Trypanosoma</taxon>
        <taxon>Nannomonas</taxon>
    </lineage>
</organism>
<protein>
    <submittedName>
        <fullName evidence="1">Uncharacterized protein</fullName>
    </submittedName>
</protein>
<accession>G0UQI0</accession>
<dbReference type="EMBL" id="HE575320">
    <property type="protein sequence ID" value="CCC91641.1"/>
    <property type="molecule type" value="Genomic_DNA"/>
</dbReference>
<proteinExistence type="predicted"/>
<dbReference type="VEuPathDB" id="TriTrypDB:TcIL3000_7_4550"/>
<sequence length="382" mass="42451">MTQKLLLAEGINLLRQAEVEEAAVDRKQLSVASSDKFREHISSLYNDYDKVCSDYLLSAEIINYVRRCALQGNMDTNKRNLIDFCEKQMTVCMNRCEIVRAKRSNILLPLDQMDAYAPKKGFELGEPIFIFKDPCLVLDQKRNFTWTVTLDGGSYIFWVKNLDSYAVATPKVVSELQISVPQKRTQQVEKVIPCQCGWKSVVGVLEPATVRVAVKTDAILRSSHIEVGLCRLKEIDPPTEVDSLAKPTVRKYSCDISHPPNISNDEAVALLSHTVPNDGLPTAKAGGNSGISETDIELELQSVEVPCVKSDAHPFESAARKYVEAGPLALSCSQRLQQIENILHTWSTDGVIAVPLGKEQQRIIKHAYVLPSPVEVDDLDGI</sequence>
<evidence type="ECO:0000313" key="1">
    <source>
        <dbReference type="EMBL" id="CCC91641.1"/>
    </source>
</evidence>